<evidence type="ECO:0000313" key="1">
    <source>
        <dbReference type="EMBL" id="KRY88006.1"/>
    </source>
</evidence>
<dbReference type="AlphaFoldDB" id="A0A0V1FPQ5"/>
<keyword evidence="2" id="KW-1185">Reference proteome</keyword>
<gene>
    <name evidence="1" type="ORF">T4D_12639</name>
</gene>
<accession>A0A0V1FPQ5</accession>
<comment type="caution">
    <text evidence="1">The sequence shown here is derived from an EMBL/GenBank/DDBJ whole genome shotgun (WGS) entry which is preliminary data.</text>
</comment>
<protein>
    <submittedName>
        <fullName evidence="1">Uncharacterized protein</fullName>
    </submittedName>
</protein>
<reference evidence="1 2" key="1">
    <citation type="submission" date="2015-01" db="EMBL/GenBank/DDBJ databases">
        <title>Evolution of Trichinella species and genotypes.</title>
        <authorList>
            <person name="Korhonen P.K."/>
            <person name="Edoardo P."/>
            <person name="Giuseppe L.R."/>
            <person name="Gasser R.B."/>
        </authorList>
    </citation>
    <scope>NUCLEOTIDE SEQUENCE [LARGE SCALE GENOMIC DNA]</scope>
    <source>
        <strain evidence="1">ISS470</strain>
    </source>
</reference>
<organism evidence="1 2">
    <name type="scientific">Trichinella pseudospiralis</name>
    <name type="common">Parasitic roundworm</name>
    <dbReference type="NCBI Taxonomy" id="6337"/>
    <lineage>
        <taxon>Eukaryota</taxon>
        <taxon>Metazoa</taxon>
        <taxon>Ecdysozoa</taxon>
        <taxon>Nematoda</taxon>
        <taxon>Enoplea</taxon>
        <taxon>Dorylaimia</taxon>
        <taxon>Trichinellida</taxon>
        <taxon>Trichinellidae</taxon>
        <taxon>Trichinella</taxon>
    </lineage>
</organism>
<evidence type="ECO:0000313" key="2">
    <source>
        <dbReference type="Proteomes" id="UP000054995"/>
    </source>
</evidence>
<sequence>MLSSHTLYKLITAERCRSARQAAGYLTSQPSEVRCGTGHCLQMQSTLRQSLPGEFSSSYTTDHCHIQNFDGKVTMCLLQAEMSKQEVQHQRGRTGRIFHLTDIR</sequence>
<dbReference type="EMBL" id="JYDT01000047">
    <property type="protein sequence ID" value="KRY88006.1"/>
    <property type="molecule type" value="Genomic_DNA"/>
</dbReference>
<proteinExistence type="predicted"/>
<name>A0A0V1FPQ5_TRIPS</name>
<dbReference type="Proteomes" id="UP000054995">
    <property type="component" value="Unassembled WGS sequence"/>
</dbReference>